<dbReference type="EMBL" id="NHMK01000010">
    <property type="protein sequence ID" value="OWL96813.1"/>
    <property type="molecule type" value="Genomic_DNA"/>
</dbReference>
<dbReference type="InterPro" id="IPR037914">
    <property type="entry name" value="SpoVT-AbrB_sf"/>
</dbReference>
<dbReference type="GO" id="GO:0003677">
    <property type="term" value="F:DNA binding"/>
    <property type="evidence" value="ECO:0007669"/>
    <property type="project" value="InterPro"/>
</dbReference>
<dbReference type="Pfam" id="PF04014">
    <property type="entry name" value="MazE_antitoxin"/>
    <property type="match status" value="1"/>
</dbReference>
<comment type="caution">
    <text evidence="2">The sequence shown here is derived from an EMBL/GenBank/DDBJ whole genome shotgun (WGS) entry which is preliminary data.</text>
</comment>
<dbReference type="Proteomes" id="UP000197208">
    <property type="component" value="Unassembled WGS sequence"/>
</dbReference>
<evidence type="ECO:0000313" key="2">
    <source>
        <dbReference type="EMBL" id="OWL96813.1"/>
    </source>
</evidence>
<dbReference type="RefSeq" id="WP_088248014.1">
    <property type="nucleotide sequence ID" value="NZ_BNAM01000008.1"/>
</dbReference>
<keyword evidence="3" id="KW-1185">Reference proteome</keyword>
<organism evidence="2 3">
    <name type="scientific">Deinococcus indicus</name>
    <dbReference type="NCBI Taxonomy" id="223556"/>
    <lineage>
        <taxon>Bacteria</taxon>
        <taxon>Thermotogati</taxon>
        <taxon>Deinococcota</taxon>
        <taxon>Deinococci</taxon>
        <taxon>Deinococcales</taxon>
        <taxon>Deinococcaceae</taxon>
        <taxon>Deinococcus</taxon>
    </lineage>
</organism>
<dbReference type="AlphaFoldDB" id="A0A246BMB9"/>
<evidence type="ECO:0000313" key="3">
    <source>
        <dbReference type="Proteomes" id="UP000197208"/>
    </source>
</evidence>
<gene>
    <name evidence="2" type="ORF">CBQ26_07415</name>
</gene>
<dbReference type="Gene3D" id="2.10.260.10">
    <property type="match status" value="1"/>
</dbReference>
<proteinExistence type="predicted"/>
<sequence length="71" mass="7812">MQKKLTTIGKSRALIIPKELLELYGFQEEVVIEPTDGGLILRPAQPGLSFAQAKEKLFADKSDLLARLSDA</sequence>
<dbReference type="InterPro" id="IPR007159">
    <property type="entry name" value="SpoVT-AbrB_dom"/>
</dbReference>
<dbReference type="SUPFAM" id="SSF89447">
    <property type="entry name" value="AbrB/MazE/MraZ-like"/>
    <property type="match status" value="1"/>
</dbReference>
<reference evidence="2 3" key="1">
    <citation type="submission" date="2017-05" db="EMBL/GenBank/DDBJ databases">
        <title>De novo genome assembly of Deniococcus indicus strain DR1.</title>
        <authorList>
            <person name="Chauhan D."/>
            <person name="Yennamalli R.M."/>
            <person name="Priyadarshini R."/>
        </authorList>
    </citation>
    <scope>NUCLEOTIDE SEQUENCE [LARGE SCALE GENOMIC DNA]</scope>
    <source>
        <strain evidence="2 3">DR1</strain>
    </source>
</reference>
<dbReference type="OrthoDB" id="5459182at2"/>
<accession>A0A246BMB9</accession>
<feature type="domain" description="SpoVT-AbrB" evidence="1">
    <location>
        <begin position="6"/>
        <end position="49"/>
    </location>
</feature>
<dbReference type="SMART" id="SM00966">
    <property type="entry name" value="SpoVT_AbrB"/>
    <property type="match status" value="1"/>
</dbReference>
<name>A0A246BMB9_9DEIO</name>
<protein>
    <recommendedName>
        <fullName evidence="1">SpoVT-AbrB domain-containing protein</fullName>
    </recommendedName>
</protein>
<evidence type="ECO:0000259" key="1">
    <source>
        <dbReference type="SMART" id="SM00966"/>
    </source>
</evidence>